<dbReference type="PANTHER" id="PTHR43537">
    <property type="entry name" value="TRANSCRIPTIONAL REGULATOR, GNTR FAMILY"/>
    <property type="match status" value="1"/>
</dbReference>
<dbReference type="GO" id="GO:0003677">
    <property type="term" value="F:DNA binding"/>
    <property type="evidence" value="ECO:0007669"/>
    <property type="project" value="UniProtKB-KW"/>
</dbReference>
<dbReference type="Pfam" id="PF00392">
    <property type="entry name" value="GntR"/>
    <property type="match status" value="1"/>
</dbReference>
<dbReference type="SUPFAM" id="SSF46785">
    <property type="entry name" value="Winged helix' DNA-binding domain"/>
    <property type="match status" value="1"/>
</dbReference>
<feature type="domain" description="HTH gntR-type" evidence="4">
    <location>
        <begin position="13"/>
        <end position="80"/>
    </location>
</feature>
<dbReference type="SUPFAM" id="SSF48008">
    <property type="entry name" value="GntR ligand-binding domain-like"/>
    <property type="match status" value="1"/>
</dbReference>
<dbReference type="SMART" id="SM00895">
    <property type="entry name" value="FCD"/>
    <property type="match status" value="1"/>
</dbReference>
<dbReference type="PRINTS" id="PR00035">
    <property type="entry name" value="HTHGNTR"/>
</dbReference>
<dbReference type="Gene3D" id="1.20.120.530">
    <property type="entry name" value="GntR ligand-binding domain-like"/>
    <property type="match status" value="1"/>
</dbReference>
<evidence type="ECO:0000256" key="1">
    <source>
        <dbReference type="ARBA" id="ARBA00023015"/>
    </source>
</evidence>
<name>A0ABV2GGY3_9HYPH</name>
<keyword evidence="6" id="KW-1185">Reference proteome</keyword>
<dbReference type="CDD" id="cd07377">
    <property type="entry name" value="WHTH_GntR"/>
    <property type="match status" value="1"/>
</dbReference>
<dbReference type="InterPro" id="IPR011711">
    <property type="entry name" value="GntR_C"/>
</dbReference>
<dbReference type="Proteomes" id="UP001549204">
    <property type="component" value="Unassembled WGS sequence"/>
</dbReference>
<dbReference type="Pfam" id="PF07729">
    <property type="entry name" value="FCD"/>
    <property type="match status" value="1"/>
</dbReference>
<evidence type="ECO:0000313" key="5">
    <source>
        <dbReference type="EMBL" id="MET3577487.1"/>
    </source>
</evidence>
<evidence type="ECO:0000259" key="4">
    <source>
        <dbReference type="PROSITE" id="PS50949"/>
    </source>
</evidence>
<dbReference type="PROSITE" id="PS50949">
    <property type="entry name" value="HTH_GNTR"/>
    <property type="match status" value="1"/>
</dbReference>
<dbReference type="InterPro" id="IPR036390">
    <property type="entry name" value="WH_DNA-bd_sf"/>
</dbReference>
<accession>A0ABV2GGY3</accession>
<gene>
    <name evidence="5" type="ORF">ABID19_000502</name>
</gene>
<dbReference type="InterPro" id="IPR036388">
    <property type="entry name" value="WH-like_DNA-bd_sf"/>
</dbReference>
<organism evidence="5 6">
    <name type="scientific">Mesorhizobium robiniae</name>
    <dbReference type="NCBI Taxonomy" id="559315"/>
    <lineage>
        <taxon>Bacteria</taxon>
        <taxon>Pseudomonadati</taxon>
        <taxon>Pseudomonadota</taxon>
        <taxon>Alphaproteobacteria</taxon>
        <taxon>Hyphomicrobiales</taxon>
        <taxon>Phyllobacteriaceae</taxon>
        <taxon>Mesorhizobium</taxon>
    </lineage>
</organism>
<comment type="caution">
    <text evidence="5">The sequence shown here is derived from an EMBL/GenBank/DDBJ whole genome shotgun (WGS) entry which is preliminary data.</text>
</comment>
<sequence length="224" mass="24637">MREFGEGLMQKPLTVAEQVANVLRESIADGSLAAGTPLRQDDLAERFGFSRMPVRDALRQLEAEGIVSIHPTKGAHVARMDVTEIREIFAVRALLESEALRLSVPNLGIEKLDEAGHVLNQIDAEPNVGRWGTLNRAFHLALYSACGNARLLGLIEAHHNAADRYVRVLLSNLNYRSQSQEEHRDLLTTCRHRDAAAAVRILRKHLSEGMETLAQAGDGPAGKP</sequence>
<evidence type="ECO:0000313" key="6">
    <source>
        <dbReference type="Proteomes" id="UP001549204"/>
    </source>
</evidence>
<dbReference type="RefSeq" id="WP_354487729.1">
    <property type="nucleotide sequence ID" value="NZ_JBEPMC010000001.1"/>
</dbReference>
<evidence type="ECO:0000256" key="3">
    <source>
        <dbReference type="ARBA" id="ARBA00023163"/>
    </source>
</evidence>
<reference evidence="5 6" key="1">
    <citation type="submission" date="2024-06" db="EMBL/GenBank/DDBJ databases">
        <title>Genomic Encyclopedia of Type Strains, Phase IV (KMG-IV): sequencing the most valuable type-strain genomes for metagenomic binning, comparative biology and taxonomic classification.</title>
        <authorList>
            <person name="Goeker M."/>
        </authorList>
    </citation>
    <scope>NUCLEOTIDE SEQUENCE [LARGE SCALE GENOMIC DNA]</scope>
    <source>
        <strain evidence="5 6">DSM 100022</strain>
    </source>
</reference>
<evidence type="ECO:0000256" key="2">
    <source>
        <dbReference type="ARBA" id="ARBA00023125"/>
    </source>
</evidence>
<dbReference type="EMBL" id="JBEPMC010000001">
    <property type="protein sequence ID" value="MET3577487.1"/>
    <property type="molecule type" value="Genomic_DNA"/>
</dbReference>
<dbReference type="InterPro" id="IPR000524">
    <property type="entry name" value="Tscrpt_reg_HTH_GntR"/>
</dbReference>
<dbReference type="PANTHER" id="PTHR43537:SF41">
    <property type="entry name" value="TRANSCRIPTIONAL REGULATORY PROTEIN"/>
    <property type="match status" value="1"/>
</dbReference>
<keyword evidence="3" id="KW-0804">Transcription</keyword>
<dbReference type="SMART" id="SM00345">
    <property type="entry name" value="HTH_GNTR"/>
    <property type="match status" value="1"/>
</dbReference>
<keyword evidence="1" id="KW-0805">Transcription regulation</keyword>
<keyword evidence="2 5" id="KW-0238">DNA-binding</keyword>
<dbReference type="Gene3D" id="1.10.10.10">
    <property type="entry name" value="Winged helix-like DNA-binding domain superfamily/Winged helix DNA-binding domain"/>
    <property type="match status" value="1"/>
</dbReference>
<protein>
    <submittedName>
        <fullName evidence="5">DNA-binding GntR family transcriptional regulator</fullName>
    </submittedName>
</protein>
<dbReference type="InterPro" id="IPR008920">
    <property type="entry name" value="TF_FadR/GntR_C"/>
</dbReference>
<proteinExistence type="predicted"/>